<feature type="compositionally biased region" description="Low complexity" evidence="4">
    <location>
        <begin position="450"/>
        <end position="460"/>
    </location>
</feature>
<reference evidence="6 7" key="1">
    <citation type="journal article" date="2009" name="Science">
        <title>Green evolution and dynamic adaptations revealed by genomes of the marine picoeukaryotes Micromonas.</title>
        <authorList>
            <person name="Worden A.Z."/>
            <person name="Lee J.H."/>
            <person name="Mock T."/>
            <person name="Rouze P."/>
            <person name="Simmons M.P."/>
            <person name="Aerts A.L."/>
            <person name="Allen A.E."/>
            <person name="Cuvelier M.L."/>
            <person name="Derelle E."/>
            <person name="Everett M.V."/>
            <person name="Foulon E."/>
            <person name="Grimwood J."/>
            <person name="Gundlach H."/>
            <person name="Henrissat B."/>
            <person name="Napoli C."/>
            <person name="McDonald S.M."/>
            <person name="Parker M.S."/>
            <person name="Rombauts S."/>
            <person name="Salamov A."/>
            <person name="Von Dassow P."/>
            <person name="Badger J.H."/>
            <person name="Coutinho P.M."/>
            <person name="Demir E."/>
            <person name="Dubchak I."/>
            <person name="Gentemann C."/>
            <person name="Eikrem W."/>
            <person name="Gready J.E."/>
            <person name="John U."/>
            <person name="Lanier W."/>
            <person name="Lindquist E.A."/>
            <person name="Lucas S."/>
            <person name="Mayer K.F."/>
            <person name="Moreau H."/>
            <person name="Not F."/>
            <person name="Otillar R."/>
            <person name="Panaud O."/>
            <person name="Pangilinan J."/>
            <person name="Paulsen I."/>
            <person name="Piegu B."/>
            <person name="Poliakov A."/>
            <person name="Robbens S."/>
            <person name="Schmutz J."/>
            <person name="Toulza E."/>
            <person name="Wyss T."/>
            <person name="Zelensky A."/>
            <person name="Zhou K."/>
            <person name="Armbrust E.V."/>
            <person name="Bhattacharya D."/>
            <person name="Goodenough U.W."/>
            <person name="Van de Peer Y."/>
            <person name="Grigoriev I.V."/>
        </authorList>
    </citation>
    <scope>NUCLEOTIDE SEQUENCE [LARGE SCALE GENOMIC DNA]</scope>
    <source>
        <strain evidence="7">RCC299 / NOUM17</strain>
    </source>
</reference>
<feature type="compositionally biased region" description="Gly residues" evidence="4">
    <location>
        <begin position="357"/>
        <end position="398"/>
    </location>
</feature>
<dbReference type="InterPro" id="IPR001005">
    <property type="entry name" value="SANT/Myb"/>
</dbReference>
<accession>C1E7Q3</accession>
<dbReference type="GO" id="GO:0003677">
    <property type="term" value="F:DNA binding"/>
    <property type="evidence" value="ECO:0007669"/>
    <property type="project" value="InterPro"/>
</dbReference>
<dbReference type="GO" id="GO:0005634">
    <property type="term" value="C:nucleus"/>
    <property type="evidence" value="ECO:0007669"/>
    <property type="project" value="TreeGrafter"/>
</dbReference>
<keyword evidence="7" id="KW-1185">Reference proteome</keyword>
<protein>
    <recommendedName>
        <fullName evidence="5">HTH myb-type domain-containing protein</fullName>
    </recommendedName>
</protein>
<evidence type="ECO:0000256" key="2">
    <source>
        <dbReference type="ARBA" id="ARBA00023163"/>
    </source>
</evidence>
<dbReference type="RefSeq" id="XP_002503114.1">
    <property type="nucleotide sequence ID" value="XM_002503068.1"/>
</dbReference>
<feature type="compositionally biased region" description="Polar residues" evidence="4">
    <location>
        <begin position="461"/>
        <end position="475"/>
    </location>
</feature>
<feature type="region of interest" description="Disordered" evidence="4">
    <location>
        <begin position="306"/>
        <end position="585"/>
    </location>
</feature>
<evidence type="ECO:0000256" key="3">
    <source>
        <dbReference type="ARBA" id="ARBA00023242"/>
    </source>
</evidence>
<feature type="compositionally biased region" description="Gly residues" evidence="4">
    <location>
        <begin position="409"/>
        <end position="431"/>
    </location>
</feature>
<dbReference type="Pfam" id="PF00249">
    <property type="entry name" value="Myb_DNA-binding"/>
    <property type="match status" value="1"/>
</dbReference>
<gene>
    <name evidence="6" type="ORF">MICPUN_59098</name>
</gene>
<dbReference type="InterPro" id="IPR009057">
    <property type="entry name" value="Homeodomain-like_sf"/>
</dbReference>
<dbReference type="SUPFAM" id="SSF46689">
    <property type="entry name" value="Homeodomain-like"/>
    <property type="match status" value="1"/>
</dbReference>
<dbReference type="OrthoDB" id="60033at2759"/>
<evidence type="ECO:0000313" key="7">
    <source>
        <dbReference type="Proteomes" id="UP000002009"/>
    </source>
</evidence>
<dbReference type="Proteomes" id="UP000002009">
    <property type="component" value="Chromosome 6"/>
</dbReference>
<dbReference type="InterPro" id="IPR006447">
    <property type="entry name" value="Myb_dom_plants"/>
</dbReference>
<feature type="compositionally biased region" description="Basic and acidic residues" evidence="4">
    <location>
        <begin position="9"/>
        <end position="26"/>
    </location>
</feature>
<dbReference type="STRING" id="296587.C1E7Q3"/>
<feature type="compositionally biased region" description="Gly residues" evidence="4">
    <location>
        <begin position="316"/>
        <end position="347"/>
    </location>
</feature>
<feature type="compositionally biased region" description="Gly residues" evidence="4">
    <location>
        <begin position="498"/>
        <end position="512"/>
    </location>
</feature>
<proteinExistence type="predicted"/>
<keyword evidence="2" id="KW-0804">Transcription</keyword>
<dbReference type="InParanoid" id="C1E7Q3"/>
<feature type="domain" description="HTH myb-type" evidence="5">
    <location>
        <begin position="248"/>
        <end position="299"/>
    </location>
</feature>
<dbReference type="EMBL" id="CP001327">
    <property type="protein sequence ID" value="ACO64372.1"/>
    <property type="molecule type" value="Genomic_DNA"/>
</dbReference>
<dbReference type="PANTHER" id="PTHR31442">
    <property type="entry name" value="HOMEODOMAIN-LIKE SUPERFAMILY PROTEIN-RELATED"/>
    <property type="match status" value="1"/>
</dbReference>
<dbReference type="FunFam" id="1.10.10.60:FF:000007">
    <property type="entry name" value="Two-component response regulator"/>
    <property type="match status" value="1"/>
</dbReference>
<evidence type="ECO:0000256" key="4">
    <source>
        <dbReference type="SAM" id="MobiDB-lite"/>
    </source>
</evidence>
<dbReference type="InterPro" id="IPR017930">
    <property type="entry name" value="Myb_dom"/>
</dbReference>
<keyword evidence="1" id="KW-0805">Transcription regulation</keyword>
<dbReference type="PROSITE" id="PS51294">
    <property type="entry name" value="HTH_MYB"/>
    <property type="match status" value="1"/>
</dbReference>
<dbReference type="OMA" id="CSESTME"/>
<organism evidence="6 7">
    <name type="scientific">Micromonas commoda (strain RCC299 / NOUM17 / CCMP2709)</name>
    <name type="common">Picoplanktonic green alga</name>
    <dbReference type="NCBI Taxonomy" id="296587"/>
    <lineage>
        <taxon>Eukaryota</taxon>
        <taxon>Viridiplantae</taxon>
        <taxon>Chlorophyta</taxon>
        <taxon>Mamiellophyceae</taxon>
        <taxon>Mamiellales</taxon>
        <taxon>Mamiellaceae</taxon>
        <taxon>Micromonas</taxon>
    </lineage>
</organism>
<name>C1E7Q3_MICCC</name>
<feature type="region of interest" description="Disordered" evidence="4">
    <location>
        <begin position="1"/>
        <end position="37"/>
    </location>
</feature>
<dbReference type="eggNOG" id="ENOG502RIEW">
    <property type="taxonomic scope" value="Eukaryota"/>
</dbReference>
<dbReference type="AlphaFoldDB" id="C1E7Q3"/>
<feature type="compositionally biased region" description="Polar residues" evidence="4">
    <location>
        <begin position="432"/>
        <end position="448"/>
    </location>
</feature>
<feature type="region of interest" description="Disordered" evidence="4">
    <location>
        <begin position="76"/>
        <end position="101"/>
    </location>
</feature>
<keyword evidence="3" id="KW-0539">Nucleus</keyword>
<dbReference type="InterPro" id="IPR044841">
    <property type="entry name" value="LUX/BOA-like"/>
</dbReference>
<dbReference type="GO" id="GO:0003700">
    <property type="term" value="F:DNA-binding transcription factor activity"/>
    <property type="evidence" value="ECO:0007669"/>
    <property type="project" value="InterPro"/>
</dbReference>
<evidence type="ECO:0000256" key="1">
    <source>
        <dbReference type="ARBA" id="ARBA00023015"/>
    </source>
</evidence>
<dbReference type="KEGG" id="mis:MICPUN_59098"/>
<evidence type="ECO:0000259" key="5">
    <source>
        <dbReference type="PROSITE" id="PS51294"/>
    </source>
</evidence>
<evidence type="ECO:0000313" key="6">
    <source>
        <dbReference type="EMBL" id="ACO64372.1"/>
    </source>
</evidence>
<dbReference type="GeneID" id="8244053"/>
<dbReference type="PANTHER" id="PTHR31442:SF29">
    <property type="entry name" value="HOMEODOMAIN-LIKE SUPERFAMILY PROTEIN"/>
    <property type="match status" value="1"/>
</dbReference>
<sequence length="585" mass="58999">MTAVVAETDQGKAAKEPPAKPGKEETGNGTTGKPPSEVMWAWEQGLPRPEQLPGTNSQLLTPSLANAFGIQMMNGYRYPLPPPSQESGERANGESRAAQGSYHDPMGAAQMQASMPPPYANFHHSMPPPGSANAQAAAAAAMASAAISNPYGFPGMYQAPFGAQRPGGHYDPYGRSLGQGGDRGMGHSQGHLDPNVSFEHMMAYQAGMEHSRSFEAFKRSREEPGMSMGLEGSEDDHAHALKRPRLVWTPPLHKRFVDAVSHLGIKNAVPKTIMQLMNVEGLTRENVASHLQKYRLYLKRLQGCSESTMENSPSREGGGSGGGSGEGSGGDTGPGARHGGGSGGDGSGNEYKREGSGSEGNDGPGSGQGSGGGAANGGTGSGAHDGGGSGGSDGGSGKGNPAAQSEKGSGAGNASGGSGNGSGNGSDGGGQTQTLKASNKDGPQSQKTEPGAPAAPAATAQVNKGSTPQGNSGAAPTQAELKPGVDEKLKLKHTRQGSGSGGEGGASGGEGNGSDDGEERPNSMERASSGDGSNDGANEVDEPGRKGKLGNSARDAPATSKPPPATSKPPTTEDKKTKRTGKSTK</sequence>
<dbReference type="Gene3D" id="1.10.10.60">
    <property type="entry name" value="Homeodomain-like"/>
    <property type="match status" value="1"/>
</dbReference>
<dbReference type="NCBIfam" id="TIGR01557">
    <property type="entry name" value="myb_SHAQKYF"/>
    <property type="match status" value="1"/>
</dbReference>